<gene>
    <name evidence="1" type="ORF">SMAX5B_006988</name>
</gene>
<keyword evidence="2" id="KW-1185">Reference proteome</keyword>
<protein>
    <submittedName>
        <fullName evidence="1">Uncharacterized protein</fullName>
    </submittedName>
</protein>
<proteinExistence type="predicted"/>
<dbReference type="AlphaFoldDB" id="A0A2U9BMA0"/>
<accession>A0A2U9BMA0</accession>
<evidence type="ECO:0000313" key="2">
    <source>
        <dbReference type="Proteomes" id="UP000246464"/>
    </source>
</evidence>
<dbReference type="EMBL" id="CP026249">
    <property type="protein sequence ID" value="AWP04930.1"/>
    <property type="molecule type" value="Genomic_DNA"/>
</dbReference>
<name>A0A2U9BMA0_SCOMX</name>
<sequence>MLARQSRVFESMRKKKLVRGSHMDGSAAGSKLLLLWFMADRKPRFKGTYRHLLYQSV</sequence>
<organism evidence="1 2">
    <name type="scientific">Scophthalmus maximus</name>
    <name type="common">Turbot</name>
    <name type="synonym">Psetta maxima</name>
    <dbReference type="NCBI Taxonomy" id="52904"/>
    <lineage>
        <taxon>Eukaryota</taxon>
        <taxon>Metazoa</taxon>
        <taxon>Chordata</taxon>
        <taxon>Craniata</taxon>
        <taxon>Vertebrata</taxon>
        <taxon>Euteleostomi</taxon>
        <taxon>Actinopterygii</taxon>
        <taxon>Neopterygii</taxon>
        <taxon>Teleostei</taxon>
        <taxon>Neoteleostei</taxon>
        <taxon>Acanthomorphata</taxon>
        <taxon>Carangaria</taxon>
        <taxon>Pleuronectiformes</taxon>
        <taxon>Pleuronectoidei</taxon>
        <taxon>Scophthalmidae</taxon>
        <taxon>Scophthalmus</taxon>
    </lineage>
</organism>
<evidence type="ECO:0000313" key="1">
    <source>
        <dbReference type="EMBL" id="AWP04930.1"/>
    </source>
</evidence>
<reference evidence="1 2" key="1">
    <citation type="submission" date="2017-12" db="EMBL/GenBank/DDBJ databases">
        <title>Integrating genomic resources of turbot (Scophthalmus maximus) in depth evaluation of genetic and physical mapping variation across individuals.</title>
        <authorList>
            <person name="Martinez P."/>
        </authorList>
    </citation>
    <scope>NUCLEOTIDE SEQUENCE [LARGE SCALE GENOMIC DNA]</scope>
</reference>
<dbReference type="Proteomes" id="UP000246464">
    <property type="component" value="Chromosome 7"/>
</dbReference>